<dbReference type="AlphaFoldDB" id="A0AAV9U458"/>
<accession>A0AAV9U458</accession>
<evidence type="ECO:0000256" key="1">
    <source>
        <dbReference type="SAM" id="SignalP"/>
    </source>
</evidence>
<gene>
    <name evidence="2" type="ORF">TWF696_002360</name>
</gene>
<reference evidence="2 3" key="1">
    <citation type="submission" date="2019-10" db="EMBL/GenBank/DDBJ databases">
        <authorList>
            <person name="Palmer J.M."/>
        </authorList>
    </citation>
    <scope>NUCLEOTIDE SEQUENCE [LARGE SCALE GENOMIC DNA]</scope>
    <source>
        <strain evidence="2 3">TWF696</strain>
    </source>
</reference>
<proteinExistence type="predicted"/>
<name>A0AAV9U458_9PEZI</name>
<sequence length="144" mass="16171">MLFEILISALVAIVIIVTPASTAPADISVNNGEFGCYRSGTSYNNLIVTTDDDLDKAVREACQHFKGDYPGNTKRSWCKEFFDKKIDFSIENWTERNNTVMFDTCLNTFAEEVNACHQGSWQRRGNFYYNNDPNTGKCGETGGI</sequence>
<organism evidence="2 3">
    <name type="scientific">Orbilia brochopaga</name>
    <dbReference type="NCBI Taxonomy" id="3140254"/>
    <lineage>
        <taxon>Eukaryota</taxon>
        <taxon>Fungi</taxon>
        <taxon>Dikarya</taxon>
        <taxon>Ascomycota</taxon>
        <taxon>Pezizomycotina</taxon>
        <taxon>Orbiliomycetes</taxon>
        <taxon>Orbiliales</taxon>
        <taxon>Orbiliaceae</taxon>
        <taxon>Orbilia</taxon>
    </lineage>
</organism>
<keyword evidence="1" id="KW-0732">Signal</keyword>
<feature type="chain" id="PRO_5043597603" description="Secreted protein" evidence="1">
    <location>
        <begin position="23"/>
        <end position="144"/>
    </location>
</feature>
<keyword evidence="3" id="KW-1185">Reference proteome</keyword>
<evidence type="ECO:0000313" key="2">
    <source>
        <dbReference type="EMBL" id="KAK6335592.1"/>
    </source>
</evidence>
<feature type="signal peptide" evidence="1">
    <location>
        <begin position="1"/>
        <end position="22"/>
    </location>
</feature>
<dbReference type="Proteomes" id="UP001375240">
    <property type="component" value="Unassembled WGS sequence"/>
</dbReference>
<comment type="caution">
    <text evidence="2">The sequence shown here is derived from an EMBL/GenBank/DDBJ whole genome shotgun (WGS) entry which is preliminary data.</text>
</comment>
<evidence type="ECO:0000313" key="3">
    <source>
        <dbReference type="Proteomes" id="UP001375240"/>
    </source>
</evidence>
<dbReference type="EMBL" id="JAVHNQ010000012">
    <property type="protein sequence ID" value="KAK6335592.1"/>
    <property type="molecule type" value="Genomic_DNA"/>
</dbReference>
<protein>
    <recommendedName>
        <fullName evidence="4">Secreted protein</fullName>
    </recommendedName>
</protein>
<evidence type="ECO:0008006" key="4">
    <source>
        <dbReference type="Google" id="ProtNLM"/>
    </source>
</evidence>